<evidence type="ECO:0000313" key="3">
    <source>
        <dbReference type="EMBL" id="KAF0687959.1"/>
    </source>
</evidence>
<proteinExistence type="predicted"/>
<dbReference type="EMBL" id="CAADRA010006831">
    <property type="protein sequence ID" value="VFT97027.1"/>
    <property type="molecule type" value="Genomic_DNA"/>
</dbReference>
<dbReference type="Proteomes" id="UP000332933">
    <property type="component" value="Unassembled WGS sequence"/>
</dbReference>
<feature type="region of interest" description="Disordered" evidence="1">
    <location>
        <begin position="1"/>
        <end position="23"/>
    </location>
</feature>
<organism evidence="4 5">
    <name type="scientific">Aphanomyces stellatus</name>
    <dbReference type="NCBI Taxonomy" id="120398"/>
    <lineage>
        <taxon>Eukaryota</taxon>
        <taxon>Sar</taxon>
        <taxon>Stramenopiles</taxon>
        <taxon>Oomycota</taxon>
        <taxon>Saprolegniomycetes</taxon>
        <taxon>Saprolegniales</taxon>
        <taxon>Verrucalvaceae</taxon>
        <taxon>Aphanomyces</taxon>
    </lineage>
</organism>
<protein>
    <submittedName>
        <fullName evidence="4">Aste57867_20340 protein</fullName>
    </submittedName>
</protein>
<dbReference type="OrthoDB" id="74015at2759"/>
<sequence>MNNATTGVPQTTSATITVPPTTPPYNPLRWKENADFVARYKDLFDRKISPPPALSTPVPDDVVARLVPYKLQWNSLNAFAQRALVWDSGYVRADDGATTIPTWIKVYTVCPSNRTLPAASMGTIALKASDIRDGDLSTCTNAASNTYYRLPASTLSNVTTTVKCAVESFSAATLSGASTWSQDGLPSTAVPQLTAQLHELHAMAIHASPTQEPDAEACPTSNGALIVPCATYTADSTAWCRPAPSNAMTAWLTDLQTLASRTRAPTPAPSIVSPPSNIDDGDNALSLNGQPINKSRDYAIICVGLAFGLAAVVVGVCFMRWFHRKLQSMLEGNYVPVSTPTQQASQRHLDRREL</sequence>
<reference evidence="3" key="2">
    <citation type="submission" date="2019-06" db="EMBL/GenBank/DDBJ databases">
        <title>Genomics analysis of Aphanomyces spp. identifies a new class of oomycete effector associated with host adaptation.</title>
        <authorList>
            <person name="Gaulin E."/>
        </authorList>
    </citation>
    <scope>NUCLEOTIDE SEQUENCE</scope>
    <source>
        <strain evidence="3">CBS 578.67</strain>
    </source>
</reference>
<reference evidence="4 5" key="1">
    <citation type="submission" date="2019-03" db="EMBL/GenBank/DDBJ databases">
        <authorList>
            <person name="Gaulin E."/>
            <person name="Dumas B."/>
        </authorList>
    </citation>
    <scope>NUCLEOTIDE SEQUENCE [LARGE SCALE GENOMIC DNA]</scope>
    <source>
        <strain evidence="4">CBS 568.67</strain>
    </source>
</reference>
<dbReference type="AlphaFoldDB" id="A0A485LEP9"/>
<evidence type="ECO:0000256" key="1">
    <source>
        <dbReference type="SAM" id="MobiDB-lite"/>
    </source>
</evidence>
<dbReference type="EMBL" id="VJMH01006808">
    <property type="protein sequence ID" value="KAF0687959.1"/>
    <property type="molecule type" value="Genomic_DNA"/>
</dbReference>
<name>A0A485LEP9_9STRA</name>
<feature type="region of interest" description="Disordered" evidence="1">
    <location>
        <begin position="263"/>
        <end position="282"/>
    </location>
</feature>
<keyword evidence="2" id="KW-1133">Transmembrane helix</keyword>
<feature type="compositionally biased region" description="Polar residues" evidence="1">
    <location>
        <begin position="1"/>
        <end position="10"/>
    </location>
</feature>
<feature type="transmembrane region" description="Helical" evidence="2">
    <location>
        <begin position="298"/>
        <end position="322"/>
    </location>
</feature>
<evidence type="ECO:0000256" key="2">
    <source>
        <dbReference type="SAM" id="Phobius"/>
    </source>
</evidence>
<accession>A0A485LEP9</accession>
<evidence type="ECO:0000313" key="5">
    <source>
        <dbReference type="Proteomes" id="UP000332933"/>
    </source>
</evidence>
<gene>
    <name evidence="4" type="primary">Aste57867_20340</name>
    <name evidence="3" type="ORF">As57867_020274</name>
    <name evidence="4" type="ORF">ASTE57867_20340</name>
</gene>
<keyword evidence="2" id="KW-0812">Transmembrane</keyword>
<keyword evidence="2" id="KW-0472">Membrane</keyword>
<evidence type="ECO:0000313" key="4">
    <source>
        <dbReference type="EMBL" id="VFT97027.1"/>
    </source>
</evidence>
<keyword evidence="5" id="KW-1185">Reference proteome</keyword>